<dbReference type="SUPFAM" id="SSF54060">
    <property type="entry name" value="His-Me finger endonucleases"/>
    <property type="match status" value="1"/>
</dbReference>
<dbReference type="InterPro" id="IPR003615">
    <property type="entry name" value="HNH_nuc"/>
</dbReference>
<dbReference type="Pfam" id="PF01844">
    <property type="entry name" value="HNH"/>
    <property type="match status" value="1"/>
</dbReference>
<organism evidence="5">
    <name type="scientific">uncultured Caudovirales phage</name>
    <dbReference type="NCBI Taxonomy" id="2100421"/>
    <lineage>
        <taxon>Viruses</taxon>
        <taxon>Duplodnaviria</taxon>
        <taxon>Heunggongvirae</taxon>
        <taxon>Uroviricota</taxon>
        <taxon>Caudoviricetes</taxon>
        <taxon>Peduoviridae</taxon>
        <taxon>Maltschvirus</taxon>
        <taxon>Maltschvirus maltsch</taxon>
    </lineage>
</organism>
<evidence type="ECO:0000313" key="5">
    <source>
        <dbReference type="EMBL" id="ASN72111.1"/>
    </source>
</evidence>
<evidence type="ECO:0000313" key="2">
    <source>
        <dbReference type="EMBL" id="ASN68424.1"/>
    </source>
</evidence>
<dbReference type="CDD" id="cd00085">
    <property type="entry name" value="HNHc"/>
    <property type="match status" value="1"/>
</dbReference>
<feature type="domain" description="HNH" evidence="1">
    <location>
        <begin position="85"/>
        <end position="126"/>
    </location>
</feature>
<dbReference type="InterPro" id="IPR002711">
    <property type="entry name" value="HNH"/>
</dbReference>
<dbReference type="GO" id="GO:0003676">
    <property type="term" value="F:nucleic acid binding"/>
    <property type="evidence" value="ECO:0007669"/>
    <property type="project" value="InterPro"/>
</dbReference>
<accession>A0A2H4JH74</accession>
<evidence type="ECO:0000313" key="3">
    <source>
        <dbReference type="EMBL" id="ASN68477.1"/>
    </source>
</evidence>
<dbReference type="EMBL" id="MF417876">
    <property type="protein sequence ID" value="ASN68424.1"/>
    <property type="molecule type" value="Genomic_DNA"/>
</dbReference>
<proteinExistence type="predicted"/>
<dbReference type="GO" id="GO:0004519">
    <property type="term" value="F:endonuclease activity"/>
    <property type="evidence" value="ECO:0007669"/>
    <property type="project" value="InterPro"/>
</dbReference>
<dbReference type="EMBL" id="MF417942">
    <property type="protein sequence ID" value="ASN72111.1"/>
    <property type="molecule type" value="Genomic_DNA"/>
</dbReference>
<sequence>MQCSVKDCQRDARYKAAQLCQKHYFRFRRNGSAEKLPTSRLQRVVTPNGYVRVWDPAHALADRKGYVFEHRQVMWEVVGPGCRNCEICSKHESWLTCHVDHIDENRQNNQRSNLRILCRGCNVKRGFKPESFEARGRAGLIEFDGMRLTPEQWARDPRVMVSGATIIRRKLAGMSDHDALFAKKRTHNGNRRPLKAEYRAKIKQLKEQAA</sequence>
<dbReference type="Gene3D" id="3.90.75.20">
    <property type="match status" value="1"/>
</dbReference>
<protein>
    <recommendedName>
        <fullName evidence="1">HNH domain-containing protein</fullName>
    </recommendedName>
</protein>
<evidence type="ECO:0000313" key="4">
    <source>
        <dbReference type="EMBL" id="ASN68618.1"/>
    </source>
</evidence>
<dbReference type="EMBL" id="MF417878">
    <property type="protein sequence ID" value="ASN68618.1"/>
    <property type="molecule type" value="Genomic_DNA"/>
</dbReference>
<gene>
    <name evidence="2" type="ORF">3F6_83</name>
    <name evidence="5" type="ORF">7F6_10</name>
    <name evidence="4" type="ORF">8S7_85</name>
    <name evidence="3" type="ORF">9F7_40</name>
</gene>
<dbReference type="InterPro" id="IPR044925">
    <property type="entry name" value="His-Me_finger_sf"/>
</dbReference>
<evidence type="ECO:0000259" key="1">
    <source>
        <dbReference type="Pfam" id="PF01844"/>
    </source>
</evidence>
<reference evidence="5" key="1">
    <citation type="submission" date="2017-06" db="EMBL/GenBank/DDBJ databases">
        <title>Novel phages from South African skin metaviromes.</title>
        <authorList>
            <person name="van Zyl L.J."/>
            <person name="Abrahams Y."/>
            <person name="Stander E.A."/>
            <person name="Kirby B.M."/>
            <person name="Clavaud C."/>
            <person name="Farcet C."/>
            <person name="Breton L."/>
            <person name="Trindade M.I."/>
        </authorList>
    </citation>
    <scope>NUCLEOTIDE SEQUENCE</scope>
</reference>
<name>A0A2H4JH74_9CAUD</name>
<dbReference type="GO" id="GO:0008270">
    <property type="term" value="F:zinc ion binding"/>
    <property type="evidence" value="ECO:0007669"/>
    <property type="project" value="InterPro"/>
</dbReference>
<dbReference type="EMBL" id="MF417877">
    <property type="protein sequence ID" value="ASN68477.1"/>
    <property type="molecule type" value="Genomic_DNA"/>
</dbReference>